<feature type="binding site" evidence="13">
    <location>
        <position position="187"/>
    </location>
    <ligand>
        <name>Zn(2+)</name>
        <dbReference type="ChEBI" id="CHEBI:29105"/>
    </ligand>
</feature>
<dbReference type="CDD" id="cd00814">
    <property type="entry name" value="MetRS_core"/>
    <property type="match status" value="1"/>
</dbReference>
<dbReference type="InterPro" id="IPR014729">
    <property type="entry name" value="Rossmann-like_a/b/a_fold"/>
</dbReference>
<dbReference type="SUPFAM" id="SSF57770">
    <property type="entry name" value="Methionyl-tRNA synthetase (MetRS), Zn-domain"/>
    <property type="match status" value="1"/>
</dbReference>
<keyword evidence="6 13" id="KW-0479">Metal-binding</keyword>
<evidence type="ECO:0000256" key="8">
    <source>
        <dbReference type="ARBA" id="ARBA00022833"/>
    </source>
</evidence>
<evidence type="ECO:0000259" key="15">
    <source>
        <dbReference type="Pfam" id="PF08264"/>
    </source>
</evidence>
<evidence type="ECO:0000256" key="4">
    <source>
        <dbReference type="ARBA" id="ARBA00022490"/>
    </source>
</evidence>
<keyword evidence="10 13" id="KW-0648">Protein biosynthesis</keyword>
<dbReference type="GO" id="GO:0006431">
    <property type="term" value="P:methionyl-tRNA aminoacylation"/>
    <property type="evidence" value="ECO:0007669"/>
    <property type="project" value="UniProtKB-UniRule"/>
</dbReference>
<evidence type="ECO:0000256" key="3">
    <source>
        <dbReference type="ARBA" id="ARBA00008258"/>
    </source>
</evidence>
<evidence type="ECO:0000256" key="1">
    <source>
        <dbReference type="ARBA" id="ARBA00003314"/>
    </source>
</evidence>
<keyword evidence="18" id="KW-1185">Reference proteome</keyword>
<feature type="domain" description="Methionyl/Valyl/Leucyl/Isoleucyl-tRNA synthetase anticodon-binding" evidence="15">
    <location>
        <begin position="474"/>
        <end position="573"/>
    </location>
</feature>
<comment type="cofactor">
    <cofactor evidence="13">
        <name>Zn(2+)</name>
        <dbReference type="ChEBI" id="CHEBI:29105"/>
    </cofactor>
    <text evidence="13">Binds 1 zinc ion per subunit.</text>
</comment>
<evidence type="ECO:0000256" key="5">
    <source>
        <dbReference type="ARBA" id="ARBA00022598"/>
    </source>
</evidence>
<evidence type="ECO:0000256" key="13">
    <source>
        <dbReference type="HAMAP-Rule" id="MF_00098"/>
    </source>
</evidence>
<evidence type="ECO:0000256" key="9">
    <source>
        <dbReference type="ARBA" id="ARBA00022840"/>
    </source>
</evidence>
<feature type="binding site" evidence="13">
    <location>
        <position position="197"/>
    </location>
    <ligand>
        <name>Zn(2+)</name>
        <dbReference type="ChEBI" id="CHEBI:29105"/>
    </ligand>
</feature>
<feature type="short sequence motif" description="'HIGH' region" evidence="13">
    <location>
        <begin position="52"/>
        <end position="62"/>
    </location>
</feature>
<feature type="binding site" evidence="13">
    <location>
        <position position="391"/>
    </location>
    <ligand>
        <name>ATP</name>
        <dbReference type="ChEBI" id="CHEBI:30616"/>
    </ligand>
</feature>
<dbReference type="Gene3D" id="3.40.50.620">
    <property type="entry name" value="HUPs"/>
    <property type="match status" value="1"/>
</dbReference>
<accession>A0A6A2V8Z6</accession>
<evidence type="ECO:0000313" key="18">
    <source>
        <dbReference type="Proteomes" id="UP000440041"/>
    </source>
</evidence>
<organism evidence="17 18">
    <name type="scientific">Bifidobacterium apri</name>
    <dbReference type="NCBI Taxonomy" id="1769423"/>
    <lineage>
        <taxon>Bacteria</taxon>
        <taxon>Bacillati</taxon>
        <taxon>Actinomycetota</taxon>
        <taxon>Actinomycetes</taxon>
        <taxon>Bifidobacteriales</taxon>
        <taxon>Bifidobacteriaceae</taxon>
        <taxon>Bifidobacterium</taxon>
    </lineage>
</organism>
<dbReference type="InterPro" id="IPR014758">
    <property type="entry name" value="Met-tRNA_synth"/>
</dbReference>
<dbReference type="EMBL" id="WBSO01000006">
    <property type="protein sequence ID" value="KAB8298404.1"/>
    <property type="molecule type" value="Genomic_DNA"/>
</dbReference>
<evidence type="ECO:0000256" key="12">
    <source>
        <dbReference type="ARBA" id="ARBA00047364"/>
    </source>
</evidence>
<dbReference type="InterPro" id="IPR009080">
    <property type="entry name" value="tRNAsynth_Ia_anticodon-bd"/>
</dbReference>
<dbReference type="Pfam" id="PF08264">
    <property type="entry name" value="Anticodon_1"/>
    <property type="match status" value="1"/>
</dbReference>
<dbReference type="Pfam" id="PF09334">
    <property type="entry name" value="tRNA-synt_1g"/>
    <property type="match status" value="1"/>
</dbReference>
<dbReference type="HAMAP" id="MF_00098">
    <property type="entry name" value="Met_tRNA_synth_type1"/>
    <property type="match status" value="1"/>
</dbReference>
<dbReference type="InterPro" id="IPR029038">
    <property type="entry name" value="MetRS_Zn"/>
</dbReference>
<feature type="binding site" evidence="13">
    <location>
        <position position="184"/>
    </location>
    <ligand>
        <name>Zn(2+)</name>
        <dbReference type="ChEBI" id="CHEBI:29105"/>
    </ligand>
</feature>
<keyword evidence="4 13" id="KW-0963">Cytoplasm</keyword>
<dbReference type="GO" id="GO:0005524">
    <property type="term" value="F:ATP binding"/>
    <property type="evidence" value="ECO:0007669"/>
    <property type="project" value="UniProtKB-UniRule"/>
</dbReference>
<evidence type="ECO:0000256" key="7">
    <source>
        <dbReference type="ARBA" id="ARBA00022741"/>
    </source>
</evidence>
<dbReference type="GO" id="GO:0004825">
    <property type="term" value="F:methionine-tRNA ligase activity"/>
    <property type="evidence" value="ECO:0007669"/>
    <property type="project" value="UniProtKB-UniRule"/>
</dbReference>
<evidence type="ECO:0000313" key="17">
    <source>
        <dbReference type="EMBL" id="KAB8298404.1"/>
    </source>
</evidence>
<feature type="short sequence motif" description="'KMSKS' region" evidence="13">
    <location>
        <begin position="388"/>
        <end position="392"/>
    </location>
</feature>
<dbReference type="PANTHER" id="PTHR45765:SF1">
    <property type="entry name" value="METHIONINE--TRNA LIGASE, CYTOPLASMIC"/>
    <property type="match status" value="1"/>
</dbReference>
<feature type="region of interest" description="Disordered" evidence="14">
    <location>
        <begin position="651"/>
        <end position="673"/>
    </location>
</feature>
<keyword evidence="7 13" id="KW-0547">Nucleotide-binding</keyword>
<dbReference type="InterPro" id="IPR013155">
    <property type="entry name" value="M/V/L/I-tRNA-synth_anticd-bd"/>
</dbReference>
<keyword evidence="8 13" id="KW-0862">Zinc</keyword>
<feature type="domain" description="Methionyl/Leucyl tRNA synthetase" evidence="16">
    <location>
        <begin position="45"/>
        <end position="451"/>
    </location>
</feature>
<dbReference type="PANTHER" id="PTHR45765">
    <property type="entry name" value="METHIONINE--TRNA LIGASE"/>
    <property type="match status" value="1"/>
</dbReference>
<protein>
    <recommendedName>
        <fullName evidence="13">Methionine--tRNA ligase</fullName>
        <ecNumber evidence="13">6.1.1.10</ecNumber>
    </recommendedName>
    <alternativeName>
        <fullName evidence="13">Methionyl-tRNA synthetase</fullName>
        <shortName evidence="13">MetRS</shortName>
    </alternativeName>
</protein>
<dbReference type="InterPro" id="IPR023458">
    <property type="entry name" value="Met-tRNA_ligase_1"/>
</dbReference>
<comment type="caution">
    <text evidence="17">The sequence shown here is derived from an EMBL/GenBank/DDBJ whole genome shotgun (WGS) entry which is preliminary data.</text>
</comment>
<evidence type="ECO:0000256" key="2">
    <source>
        <dbReference type="ARBA" id="ARBA00004496"/>
    </source>
</evidence>
<dbReference type="InterPro" id="IPR015413">
    <property type="entry name" value="Methionyl/Leucyl_tRNA_Synth"/>
</dbReference>
<dbReference type="PRINTS" id="PR01041">
    <property type="entry name" value="TRNASYNTHMET"/>
</dbReference>
<dbReference type="InterPro" id="IPR041872">
    <property type="entry name" value="Anticodon_Met"/>
</dbReference>
<dbReference type="InterPro" id="IPR033911">
    <property type="entry name" value="MetRS_core"/>
</dbReference>
<dbReference type="Proteomes" id="UP000440041">
    <property type="component" value="Unassembled WGS sequence"/>
</dbReference>
<dbReference type="AlphaFoldDB" id="A0A6A2V8Z6"/>
<sequence>MVRAGVILSVIRGDARTNLRVPVQSRRIKLLLSALSLIIKHMSHILVNVAWPYANGPRHIGHVAGFGVPSDVYARYQRMKGNDVLMVSGTDEHGTPILVEADKEGVSAQELANRYNRVIAKDLCDLGLSYDLFTRTTTTNHEHVVQELFKQCLKNGYIYKGTQKVAISPSSGRTLPDRYIEGTCPICGADGARGDQCDNCGNELDPDELINPVSKINGETPRFEETEHFFLDLPALAEANLAWLKTREGWRTNVINFSLGLFKEVKPRAITRDIDWGIPVPVKGWIDNPNKKLYVWFDAVIGYLSASIEWARRKGDPEAWRAWWNDPQTPGYYFMGKDNITFHSQIWPSEMIAYNGAGSKGGETGKLGPLNLPEQVVASEFMTMEGKKFSSSRGIVIYVKDILSRYPVDAVRYYISVAGPETSDSDFTWAEFVRHNNEELASSWGNLVNRVANLIYKNFGAIPELDEDSMTSEDRALLEETAAAFDVVGGLIERHHQKNALNEAMRVVGDINKYISATEPWKIKDDEKHLATVLHVAAQAVADANHLLAPFLPHSAQKVWEALGGKGTFSPLPHIEEVEDLDNPDFHYPVITGDYKLGVNVHPWKSEAIDTGAPVAKPKPIFAKIPQEAVQEELDRFEEQLSQRKAAEAERLAKAKAQLAEEEAADKPAKTAE</sequence>
<dbReference type="Gene3D" id="1.10.730.10">
    <property type="entry name" value="Isoleucyl-tRNA Synthetase, Domain 1"/>
    <property type="match status" value="1"/>
</dbReference>
<reference evidence="17 18" key="1">
    <citation type="submission" date="2019-09" db="EMBL/GenBank/DDBJ databases">
        <title>Characterization of the phylogenetic diversity of two novel species belonging to the genus Bifidobacterium: Bifidobacterium cebidarum sp. nov. and Bifidobacterium leontopitheci sp. nov.</title>
        <authorList>
            <person name="Lugli G.A."/>
            <person name="Duranti S."/>
            <person name="Milani C."/>
            <person name="Turroni F."/>
            <person name="Ventura M."/>
        </authorList>
    </citation>
    <scope>NUCLEOTIDE SEQUENCE [LARGE SCALE GENOMIC DNA]</scope>
    <source>
        <strain evidence="17 18">DSM 100238</strain>
    </source>
</reference>
<evidence type="ECO:0000256" key="10">
    <source>
        <dbReference type="ARBA" id="ARBA00022917"/>
    </source>
</evidence>
<dbReference type="SUPFAM" id="SSF52374">
    <property type="entry name" value="Nucleotidylyl transferase"/>
    <property type="match status" value="1"/>
</dbReference>
<comment type="subcellular location">
    <subcellularLocation>
        <location evidence="2 13">Cytoplasm</location>
    </subcellularLocation>
</comment>
<comment type="catalytic activity">
    <reaction evidence="12 13">
        <text>tRNA(Met) + L-methionine + ATP = L-methionyl-tRNA(Met) + AMP + diphosphate</text>
        <dbReference type="Rhea" id="RHEA:13481"/>
        <dbReference type="Rhea" id="RHEA-COMP:9667"/>
        <dbReference type="Rhea" id="RHEA-COMP:9698"/>
        <dbReference type="ChEBI" id="CHEBI:30616"/>
        <dbReference type="ChEBI" id="CHEBI:33019"/>
        <dbReference type="ChEBI" id="CHEBI:57844"/>
        <dbReference type="ChEBI" id="CHEBI:78442"/>
        <dbReference type="ChEBI" id="CHEBI:78530"/>
        <dbReference type="ChEBI" id="CHEBI:456215"/>
        <dbReference type="EC" id="6.1.1.10"/>
    </reaction>
</comment>
<evidence type="ECO:0000256" key="11">
    <source>
        <dbReference type="ARBA" id="ARBA00023146"/>
    </source>
</evidence>
<dbReference type="SUPFAM" id="SSF47323">
    <property type="entry name" value="Anticodon-binding domain of a subclass of class I aminoacyl-tRNA synthetases"/>
    <property type="match status" value="1"/>
</dbReference>
<comment type="subunit">
    <text evidence="13">Monomer.</text>
</comment>
<keyword evidence="9 13" id="KW-0067">ATP-binding</keyword>
<dbReference type="EC" id="6.1.1.10" evidence="13"/>
<keyword evidence="5 13" id="KW-0436">Ligase</keyword>
<comment type="similarity">
    <text evidence="3 13">Belongs to the class-I aminoacyl-tRNA synthetase family. MetG type 1 subfamily.</text>
</comment>
<comment type="function">
    <text evidence="1 13">Is required not only for elongation of protein synthesis but also for the initiation of all mRNA translation through initiator tRNA(fMet) aminoacylation.</text>
</comment>
<dbReference type="GO" id="GO:0046872">
    <property type="term" value="F:metal ion binding"/>
    <property type="evidence" value="ECO:0007669"/>
    <property type="project" value="UniProtKB-KW"/>
</dbReference>
<gene>
    <name evidence="13" type="primary">metG</name>
    <name evidence="17" type="ORF">DSM100238_1091</name>
</gene>
<keyword evidence="11 13" id="KW-0030">Aminoacyl-tRNA synthetase</keyword>
<dbReference type="NCBIfam" id="TIGR00398">
    <property type="entry name" value="metG"/>
    <property type="match status" value="1"/>
</dbReference>
<feature type="binding site" evidence="13">
    <location>
        <position position="200"/>
    </location>
    <ligand>
        <name>Zn(2+)</name>
        <dbReference type="ChEBI" id="CHEBI:29105"/>
    </ligand>
</feature>
<evidence type="ECO:0000256" key="14">
    <source>
        <dbReference type="SAM" id="MobiDB-lite"/>
    </source>
</evidence>
<dbReference type="Gene3D" id="2.20.28.20">
    <property type="entry name" value="Methionyl-tRNA synthetase, Zn-domain"/>
    <property type="match status" value="1"/>
</dbReference>
<dbReference type="CDD" id="cd07957">
    <property type="entry name" value="Anticodon_Ia_Met"/>
    <property type="match status" value="1"/>
</dbReference>
<proteinExistence type="inferred from homology"/>
<dbReference type="FunFam" id="2.20.28.20:FF:000001">
    <property type="entry name" value="Methionine--tRNA ligase"/>
    <property type="match status" value="1"/>
</dbReference>
<evidence type="ECO:0000256" key="6">
    <source>
        <dbReference type="ARBA" id="ARBA00022723"/>
    </source>
</evidence>
<dbReference type="GO" id="GO:0005829">
    <property type="term" value="C:cytosol"/>
    <property type="evidence" value="ECO:0007669"/>
    <property type="project" value="TreeGrafter"/>
</dbReference>
<name>A0A6A2V8Z6_9BIFI</name>
<evidence type="ECO:0000259" key="16">
    <source>
        <dbReference type="Pfam" id="PF09334"/>
    </source>
</evidence>